<dbReference type="RefSeq" id="XP_022103642.1">
    <property type="nucleotide sequence ID" value="XM_022247950.1"/>
</dbReference>
<organism evidence="10 12">
    <name type="scientific">Acanthaster planci</name>
    <name type="common">Crown-of-thorns starfish</name>
    <dbReference type="NCBI Taxonomy" id="133434"/>
    <lineage>
        <taxon>Eukaryota</taxon>
        <taxon>Metazoa</taxon>
        <taxon>Echinodermata</taxon>
        <taxon>Eleutherozoa</taxon>
        <taxon>Asterozoa</taxon>
        <taxon>Asteroidea</taxon>
        <taxon>Valvatacea</taxon>
        <taxon>Valvatida</taxon>
        <taxon>Acanthasteridae</taxon>
        <taxon>Acanthaster</taxon>
    </lineage>
</organism>
<evidence type="ECO:0000256" key="4">
    <source>
        <dbReference type="ARBA" id="ARBA00016395"/>
    </source>
</evidence>
<dbReference type="Pfam" id="PF09496">
    <property type="entry name" value="CENP-O"/>
    <property type="match status" value="1"/>
</dbReference>
<name>A0A8B7ZK06_ACAPL</name>
<dbReference type="CDD" id="cd23836">
    <property type="entry name" value="DRWD-C_CENP-O"/>
    <property type="match status" value="1"/>
</dbReference>
<dbReference type="PANTHER" id="PTHR14582">
    <property type="entry name" value="INNER KINETOCHORE SUBUNIT MAL2"/>
    <property type="match status" value="1"/>
</dbReference>
<reference evidence="11 12" key="1">
    <citation type="submission" date="2025-04" db="UniProtKB">
        <authorList>
            <consortium name="RefSeq"/>
        </authorList>
    </citation>
    <scope>IDENTIFICATION</scope>
</reference>
<dbReference type="InterPro" id="IPR018464">
    <property type="entry name" value="CENP-O"/>
</dbReference>
<keyword evidence="8" id="KW-0175">Coiled coil</keyword>
<evidence type="ECO:0000313" key="17">
    <source>
        <dbReference type="RefSeq" id="XP_022103642.1"/>
    </source>
</evidence>
<dbReference type="RefSeq" id="XP_022103639.1">
    <property type="nucleotide sequence ID" value="XM_022247947.1"/>
</dbReference>
<dbReference type="RefSeq" id="XP_022103643.1">
    <property type="nucleotide sequence ID" value="XM_022247951.1"/>
</dbReference>
<dbReference type="OrthoDB" id="10050372at2759"/>
<keyword evidence="5" id="KW-0158">Chromosome</keyword>
<evidence type="ECO:0000256" key="6">
    <source>
        <dbReference type="ARBA" id="ARBA00023242"/>
    </source>
</evidence>
<dbReference type="GeneID" id="110986232"/>
<dbReference type="KEGG" id="aplc:110986232"/>
<dbReference type="RefSeq" id="XP_022103636.1">
    <property type="nucleotide sequence ID" value="XM_022247944.1"/>
</dbReference>
<dbReference type="RefSeq" id="XP_022103637.1">
    <property type="nucleotide sequence ID" value="XM_022247945.1"/>
</dbReference>
<evidence type="ECO:0000256" key="1">
    <source>
        <dbReference type="ARBA" id="ARBA00004123"/>
    </source>
</evidence>
<comment type="similarity">
    <text evidence="3">Belongs to the CENP-O/MCM21 family.</text>
</comment>
<dbReference type="RefSeq" id="XP_022103641.1">
    <property type="nucleotide sequence ID" value="XM_022247949.1"/>
</dbReference>
<accession>A0A8B7ZK06</accession>
<dbReference type="GO" id="GO:0005634">
    <property type="term" value="C:nucleus"/>
    <property type="evidence" value="ECO:0007669"/>
    <property type="project" value="UniProtKB-SubCell"/>
</dbReference>
<protein>
    <recommendedName>
        <fullName evidence="4">Centromere protein O</fullName>
    </recommendedName>
</protein>
<evidence type="ECO:0000256" key="3">
    <source>
        <dbReference type="ARBA" id="ARBA00007321"/>
    </source>
</evidence>
<dbReference type="Proteomes" id="UP000694845">
    <property type="component" value="Unplaced"/>
</dbReference>
<evidence type="ECO:0000256" key="5">
    <source>
        <dbReference type="ARBA" id="ARBA00022454"/>
    </source>
</evidence>
<dbReference type="GO" id="GO:0031511">
    <property type="term" value="C:Mis6-Sim4 complex"/>
    <property type="evidence" value="ECO:0007669"/>
    <property type="project" value="TreeGrafter"/>
</dbReference>
<feature type="coiled-coil region" evidence="8">
    <location>
        <begin position="35"/>
        <end position="62"/>
    </location>
</feature>
<dbReference type="PANTHER" id="PTHR14582:SF1">
    <property type="entry name" value="CENTROMERE PROTEIN O"/>
    <property type="match status" value="1"/>
</dbReference>
<evidence type="ECO:0000313" key="11">
    <source>
        <dbReference type="RefSeq" id="XP_022103635.1"/>
    </source>
</evidence>
<evidence type="ECO:0000313" key="15">
    <source>
        <dbReference type="RefSeq" id="XP_022103640.1"/>
    </source>
</evidence>
<evidence type="ECO:0000313" key="10">
    <source>
        <dbReference type="Proteomes" id="UP000694845"/>
    </source>
</evidence>
<evidence type="ECO:0000256" key="8">
    <source>
        <dbReference type="SAM" id="Coils"/>
    </source>
</evidence>
<evidence type="ECO:0000313" key="14">
    <source>
        <dbReference type="RefSeq" id="XP_022103639.1"/>
    </source>
</evidence>
<evidence type="ECO:0000313" key="13">
    <source>
        <dbReference type="RefSeq" id="XP_022103637.1"/>
    </source>
</evidence>
<evidence type="ECO:0000313" key="12">
    <source>
        <dbReference type="RefSeq" id="XP_022103636.1"/>
    </source>
</evidence>
<keyword evidence="7" id="KW-0137">Centromere</keyword>
<dbReference type="RefSeq" id="XP_022103635.1">
    <property type="nucleotide sequence ID" value="XM_022247943.1"/>
</dbReference>
<dbReference type="RefSeq" id="XP_022103640.1">
    <property type="nucleotide sequence ID" value="XM_022247948.1"/>
</dbReference>
<evidence type="ECO:0000313" key="18">
    <source>
        <dbReference type="RefSeq" id="XP_022103643.1"/>
    </source>
</evidence>
<dbReference type="CDD" id="cd23835">
    <property type="entry name" value="DRWD-N_CENP-O"/>
    <property type="match status" value="1"/>
</dbReference>
<gene>
    <name evidence="11 12 13 14 15 16 17 18" type="primary">LOC110986232</name>
</gene>
<sequence length="297" mass="33870">MDDSRALKRLAHGTLHSLQRLEDMTHDEADEKESVAKQQRQLLALQKSLQQLNQLKDRLTYKLNHGPSKILSDLLGDEDADIEVGSEAQHAAVTSSVAFAKRLKTLEFLQAYRLSGVTVTSVSDRRVRLRWETFYQGEYHEPYYMELEFKGHLQVYRHTLPHFLPLTSIAEAHLNEDLTCFVDEIGDLLNAYVSRQQQVAQLKVDHSPTIIDGIHHSQSLDYIQITLLPSERSARQLKVDLYYDDLHATRPTKVHVSDYDDVSDSALVEKLKSSLKQSELSKALSSVRHDGTSQPVR</sequence>
<evidence type="ECO:0000256" key="2">
    <source>
        <dbReference type="ARBA" id="ARBA00004584"/>
    </source>
</evidence>
<dbReference type="OMA" id="MEWANDG"/>
<keyword evidence="10" id="KW-1185">Reference proteome</keyword>
<keyword evidence="6" id="KW-0539">Nucleus</keyword>
<dbReference type="AlphaFoldDB" id="A0A8B7ZK06"/>
<proteinExistence type="inferred from homology"/>
<feature type="region of interest" description="Disordered" evidence="9">
    <location>
        <begin position="278"/>
        <end position="297"/>
    </location>
</feature>
<comment type="subcellular location">
    <subcellularLocation>
        <location evidence="2">Chromosome</location>
        <location evidence="2">Centromere</location>
    </subcellularLocation>
    <subcellularLocation>
        <location evidence="1">Nucleus</location>
    </subcellularLocation>
</comment>
<evidence type="ECO:0000256" key="7">
    <source>
        <dbReference type="ARBA" id="ARBA00023328"/>
    </source>
</evidence>
<evidence type="ECO:0000256" key="9">
    <source>
        <dbReference type="SAM" id="MobiDB-lite"/>
    </source>
</evidence>
<evidence type="ECO:0000313" key="16">
    <source>
        <dbReference type="RefSeq" id="XP_022103641.1"/>
    </source>
</evidence>